<dbReference type="GO" id="GO:0004824">
    <property type="term" value="F:lysine-tRNA ligase activity"/>
    <property type="evidence" value="ECO:0007669"/>
    <property type="project" value="UniProtKB-EC"/>
</dbReference>
<comment type="catalytic activity">
    <reaction evidence="12">
        <text>tRNA(Lys) + L-lysine + ATP = L-lysyl-tRNA(Lys) + AMP + diphosphate</text>
        <dbReference type="Rhea" id="RHEA:20792"/>
        <dbReference type="Rhea" id="RHEA-COMP:9696"/>
        <dbReference type="Rhea" id="RHEA-COMP:9697"/>
        <dbReference type="ChEBI" id="CHEBI:30616"/>
        <dbReference type="ChEBI" id="CHEBI:32551"/>
        <dbReference type="ChEBI" id="CHEBI:33019"/>
        <dbReference type="ChEBI" id="CHEBI:78442"/>
        <dbReference type="ChEBI" id="CHEBI:78529"/>
        <dbReference type="ChEBI" id="CHEBI:456215"/>
        <dbReference type="EC" id="6.1.1.6"/>
    </reaction>
</comment>
<evidence type="ECO:0000313" key="15">
    <source>
        <dbReference type="EMBL" id="CAB4365571.1"/>
    </source>
</evidence>
<dbReference type="InterPro" id="IPR045864">
    <property type="entry name" value="aa-tRNA-synth_II/BPL/LPL"/>
</dbReference>
<dbReference type="CDD" id="cd04322">
    <property type="entry name" value="LysRS_N"/>
    <property type="match status" value="1"/>
</dbReference>
<keyword evidence="7" id="KW-0547">Nucleotide-binding</keyword>
<evidence type="ECO:0000259" key="14">
    <source>
        <dbReference type="PROSITE" id="PS50862"/>
    </source>
</evidence>
<evidence type="ECO:0000256" key="11">
    <source>
        <dbReference type="ARBA" id="ARBA00030563"/>
    </source>
</evidence>
<dbReference type="NCBIfam" id="TIGR00499">
    <property type="entry name" value="lysS_bact"/>
    <property type="match status" value="1"/>
</dbReference>
<dbReference type="AlphaFoldDB" id="A0A6J6ABK6"/>
<evidence type="ECO:0000256" key="13">
    <source>
        <dbReference type="SAM" id="MobiDB-lite"/>
    </source>
</evidence>
<feature type="region of interest" description="Disordered" evidence="13">
    <location>
        <begin position="46"/>
        <end position="67"/>
    </location>
</feature>
<evidence type="ECO:0000256" key="5">
    <source>
        <dbReference type="ARBA" id="ARBA00022598"/>
    </source>
</evidence>
<keyword evidence="8" id="KW-0067">ATP-binding</keyword>
<feature type="domain" description="Aminoacyl-transfer RNA synthetases class-II family profile" evidence="14">
    <location>
        <begin position="242"/>
        <end position="564"/>
    </location>
</feature>
<accession>A0A6J6ABK6</accession>
<dbReference type="GO" id="GO:0005829">
    <property type="term" value="C:cytosol"/>
    <property type="evidence" value="ECO:0007669"/>
    <property type="project" value="TreeGrafter"/>
</dbReference>
<dbReference type="GO" id="GO:0046872">
    <property type="term" value="F:metal ion binding"/>
    <property type="evidence" value="ECO:0007669"/>
    <property type="project" value="UniProtKB-KW"/>
</dbReference>
<evidence type="ECO:0000313" key="17">
    <source>
        <dbReference type="EMBL" id="CAB4935224.1"/>
    </source>
</evidence>
<feature type="compositionally biased region" description="Polar residues" evidence="13">
    <location>
        <begin position="46"/>
        <end position="55"/>
    </location>
</feature>
<dbReference type="SUPFAM" id="SSF55681">
    <property type="entry name" value="Class II aaRS and biotin synthetases"/>
    <property type="match status" value="1"/>
</dbReference>
<dbReference type="GO" id="GO:0000049">
    <property type="term" value="F:tRNA binding"/>
    <property type="evidence" value="ECO:0007669"/>
    <property type="project" value="TreeGrafter"/>
</dbReference>
<dbReference type="Gene3D" id="2.40.50.140">
    <property type="entry name" value="Nucleic acid-binding proteins"/>
    <property type="match status" value="1"/>
</dbReference>
<dbReference type="Pfam" id="PF01336">
    <property type="entry name" value="tRNA_anti-codon"/>
    <property type="match status" value="1"/>
</dbReference>
<dbReference type="GO" id="GO:0005524">
    <property type="term" value="F:ATP binding"/>
    <property type="evidence" value="ECO:0007669"/>
    <property type="project" value="UniProtKB-KW"/>
</dbReference>
<keyword evidence="10" id="KW-0030">Aminoacyl-tRNA synthetase</keyword>
<dbReference type="InterPro" id="IPR044136">
    <property type="entry name" value="Lys-tRNA-ligase_II_N"/>
</dbReference>
<keyword evidence="6" id="KW-0479">Metal-binding</keyword>
<keyword evidence="5" id="KW-0436">Ligase</keyword>
<evidence type="ECO:0000256" key="9">
    <source>
        <dbReference type="ARBA" id="ARBA00022917"/>
    </source>
</evidence>
<keyword evidence="9" id="KW-0648">Protein biosynthesis</keyword>
<dbReference type="InterPro" id="IPR002313">
    <property type="entry name" value="Lys-tRNA-ligase_II"/>
</dbReference>
<dbReference type="InterPro" id="IPR004364">
    <property type="entry name" value="Aa-tRNA-synt_II"/>
</dbReference>
<dbReference type="PANTHER" id="PTHR42918">
    <property type="entry name" value="LYSYL-TRNA SYNTHETASE"/>
    <property type="match status" value="1"/>
</dbReference>
<proteinExistence type="inferred from homology"/>
<dbReference type="Pfam" id="PF00152">
    <property type="entry name" value="tRNA-synt_2"/>
    <property type="match status" value="1"/>
</dbReference>
<dbReference type="InterPro" id="IPR006195">
    <property type="entry name" value="aa-tRNA-synth_II"/>
</dbReference>
<comment type="similarity">
    <text evidence="2">Belongs to the class-II aminoacyl-tRNA synthetase family.</text>
</comment>
<evidence type="ECO:0000256" key="1">
    <source>
        <dbReference type="ARBA" id="ARBA00004496"/>
    </source>
</evidence>
<evidence type="ECO:0000256" key="12">
    <source>
        <dbReference type="ARBA" id="ARBA00048573"/>
    </source>
</evidence>
<organism evidence="15">
    <name type="scientific">freshwater metagenome</name>
    <dbReference type="NCBI Taxonomy" id="449393"/>
    <lineage>
        <taxon>unclassified sequences</taxon>
        <taxon>metagenomes</taxon>
        <taxon>ecological metagenomes</taxon>
    </lineage>
</organism>
<dbReference type="Gene3D" id="3.30.930.10">
    <property type="entry name" value="Bira Bifunctional Protein, Domain 2"/>
    <property type="match status" value="1"/>
</dbReference>
<dbReference type="InterPro" id="IPR004365">
    <property type="entry name" value="NA-bd_OB_tRNA"/>
</dbReference>
<evidence type="ECO:0000256" key="3">
    <source>
        <dbReference type="ARBA" id="ARBA00013166"/>
    </source>
</evidence>
<dbReference type="SUPFAM" id="SSF50249">
    <property type="entry name" value="Nucleic acid-binding proteins"/>
    <property type="match status" value="1"/>
</dbReference>
<reference evidence="15" key="1">
    <citation type="submission" date="2020-05" db="EMBL/GenBank/DDBJ databases">
        <authorList>
            <person name="Chiriac C."/>
            <person name="Salcher M."/>
            <person name="Ghai R."/>
            <person name="Kavagutti S V."/>
        </authorList>
    </citation>
    <scope>NUCLEOTIDE SEQUENCE</scope>
</reference>
<comment type="subcellular location">
    <subcellularLocation>
        <location evidence="1">Cytoplasm</location>
    </subcellularLocation>
</comment>
<dbReference type="EMBL" id="CAESGF010000036">
    <property type="protein sequence ID" value="CAB4365571.1"/>
    <property type="molecule type" value="Genomic_DNA"/>
</dbReference>
<dbReference type="FunFam" id="2.40.50.140:FF:000024">
    <property type="entry name" value="Lysine--tRNA ligase"/>
    <property type="match status" value="1"/>
</dbReference>
<keyword evidence="4" id="KW-0963">Cytoplasm</keyword>
<dbReference type="CDD" id="cd00775">
    <property type="entry name" value="LysRS_core"/>
    <property type="match status" value="1"/>
</dbReference>
<dbReference type="EMBL" id="CAFBMT010000008">
    <property type="protein sequence ID" value="CAB4935224.1"/>
    <property type="molecule type" value="Genomic_DNA"/>
</dbReference>
<evidence type="ECO:0000256" key="4">
    <source>
        <dbReference type="ARBA" id="ARBA00022490"/>
    </source>
</evidence>
<protein>
    <recommendedName>
        <fullName evidence="3">lysine--tRNA ligase</fullName>
        <ecNumber evidence="3">6.1.1.6</ecNumber>
    </recommendedName>
    <alternativeName>
        <fullName evidence="11">Lysyl-tRNA synthetase</fullName>
    </alternativeName>
</protein>
<dbReference type="EMBL" id="CAFBOL010000051">
    <property type="protein sequence ID" value="CAB4996991.1"/>
    <property type="molecule type" value="Genomic_DNA"/>
</dbReference>
<dbReference type="InterPro" id="IPR012340">
    <property type="entry name" value="NA-bd_OB-fold"/>
</dbReference>
<dbReference type="PRINTS" id="PR00982">
    <property type="entry name" value="TRNASYNTHLYS"/>
</dbReference>
<dbReference type="EC" id="6.1.1.6" evidence="3"/>
<name>A0A6J6ABK6_9ZZZZ</name>
<dbReference type="GO" id="GO:0006430">
    <property type="term" value="P:lysyl-tRNA aminoacylation"/>
    <property type="evidence" value="ECO:0007669"/>
    <property type="project" value="InterPro"/>
</dbReference>
<evidence type="ECO:0000256" key="7">
    <source>
        <dbReference type="ARBA" id="ARBA00022741"/>
    </source>
</evidence>
<dbReference type="FunFam" id="3.30.930.10:FF:000238">
    <property type="entry name" value="Lysine--tRNA ligase"/>
    <property type="match status" value="1"/>
</dbReference>
<dbReference type="HAMAP" id="MF_00252">
    <property type="entry name" value="Lys_tRNA_synth_class2"/>
    <property type="match status" value="1"/>
</dbReference>
<sequence>MRPRRVNPTSEVGSAAGTLAQRCPACDESNRGLATASHYRSLIVSSDDTLPTTSGDPAVDPADDELDDSVGGSGLVAEKAKRLQKVDDVRAAGGNPYPYRFDRTHTLAELRELHGGLEAGVETDFEVAIAGRIMLSRDGGKLVFATMRDRDGEVQLFVSKAVVGDDPFESFKGLDLGDWVGVHGTVMTTRKGELSVKVQRCELLSKAVRPMPDKWHGLTDTDTRFRQRYADLIVNEDARRAFRIRHEIIASFRRTLHGRGFIEVETPVLHVEAGGAHARPFITHHNTLDMQLYLRIALELHLKRLIVGGMERVFEIGRIFRNEGISTRHNPEFTMMELYQAFADYSEMIETTERLITQAAIDATGTSVVTIYGPDVELVHDLAQPWRRVRMIDLVAEATGVEVHPSQPVEDLRKLATEHGISVSPRWGSGKIIEELFEHTAEHTLIAPTFVTGHPVEISPLARQDRHDPYLTERFELFVGARELANGYSELNDPVEQRARFMDEQAAKDAGDAEAGSVDEDYLRALEYGLPPTGGLGIGMDRVAMLIAGVHSIKEVILFPTLRPEQF</sequence>
<dbReference type="InterPro" id="IPR018149">
    <property type="entry name" value="Lys-tRNA-synth_II_C"/>
</dbReference>
<evidence type="ECO:0000313" key="16">
    <source>
        <dbReference type="EMBL" id="CAB4702895.1"/>
    </source>
</evidence>
<evidence type="ECO:0000256" key="10">
    <source>
        <dbReference type="ARBA" id="ARBA00023146"/>
    </source>
</evidence>
<dbReference type="PANTHER" id="PTHR42918:SF15">
    <property type="entry name" value="LYSINE--TRNA LIGASE, CHLOROPLASTIC_MITOCHONDRIAL"/>
    <property type="match status" value="1"/>
</dbReference>
<evidence type="ECO:0000256" key="6">
    <source>
        <dbReference type="ARBA" id="ARBA00022723"/>
    </source>
</evidence>
<dbReference type="NCBIfam" id="NF001756">
    <property type="entry name" value="PRK00484.1"/>
    <property type="match status" value="1"/>
</dbReference>
<evidence type="ECO:0000256" key="8">
    <source>
        <dbReference type="ARBA" id="ARBA00022840"/>
    </source>
</evidence>
<evidence type="ECO:0000313" key="18">
    <source>
        <dbReference type="EMBL" id="CAB4996991.1"/>
    </source>
</evidence>
<evidence type="ECO:0000256" key="2">
    <source>
        <dbReference type="ARBA" id="ARBA00008226"/>
    </source>
</evidence>
<gene>
    <name evidence="16" type="ORF">UFOPK2656_00166</name>
    <name evidence="17" type="ORF">UFOPK3651_01752</name>
    <name evidence="18" type="ORF">UFOPK3931_01865</name>
    <name evidence="15" type="ORF">UFOPK4189_03313</name>
</gene>
<dbReference type="PROSITE" id="PS50862">
    <property type="entry name" value="AA_TRNA_LIGASE_II"/>
    <property type="match status" value="1"/>
</dbReference>
<dbReference type="EMBL" id="CAEZYF010000001">
    <property type="protein sequence ID" value="CAB4702895.1"/>
    <property type="molecule type" value="Genomic_DNA"/>
</dbReference>